<dbReference type="EMBL" id="JACEIK010012929">
    <property type="protein sequence ID" value="MCE3216275.1"/>
    <property type="molecule type" value="Genomic_DNA"/>
</dbReference>
<keyword evidence="1" id="KW-1133">Transmembrane helix</keyword>
<evidence type="ECO:0000313" key="3">
    <source>
        <dbReference type="Proteomes" id="UP000823775"/>
    </source>
</evidence>
<comment type="caution">
    <text evidence="2">The sequence shown here is derived from an EMBL/GenBank/DDBJ whole genome shotgun (WGS) entry which is preliminary data.</text>
</comment>
<sequence>AVGGEELTLLVCGDPGVVLESMEDGGLFQATITLGIFETGVSFLVLMARVITSLALTILSSGLNRGHVAHRNNILMRLE</sequence>
<keyword evidence="1" id="KW-0472">Membrane</keyword>
<proteinExistence type="predicted"/>
<gene>
    <name evidence="2" type="ORF">HAX54_005790</name>
</gene>
<feature type="non-terminal residue" evidence="2">
    <location>
        <position position="1"/>
    </location>
</feature>
<dbReference type="Proteomes" id="UP000823775">
    <property type="component" value="Unassembled WGS sequence"/>
</dbReference>
<keyword evidence="1" id="KW-0812">Transmembrane</keyword>
<accession>A0ABS8WW32</accession>
<evidence type="ECO:0000313" key="2">
    <source>
        <dbReference type="EMBL" id="MCE3216275.1"/>
    </source>
</evidence>
<evidence type="ECO:0000256" key="1">
    <source>
        <dbReference type="SAM" id="Phobius"/>
    </source>
</evidence>
<name>A0ABS8WW32_DATST</name>
<reference evidence="2 3" key="1">
    <citation type="journal article" date="2021" name="BMC Genomics">
        <title>Datura genome reveals duplications of psychoactive alkaloid biosynthetic genes and high mutation rate following tissue culture.</title>
        <authorList>
            <person name="Rajewski A."/>
            <person name="Carter-House D."/>
            <person name="Stajich J."/>
            <person name="Litt A."/>
        </authorList>
    </citation>
    <scope>NUCLEOTIDE SEQUENCE [LARGE SCALE GENOMIC DNA]</scope>
    <source>
        <strain evidence="2">AR-01</strain>
    </source>
</reference>
<feature type="transmembrane region" description="Helical" evidence="1">
    <location>
        <begin position="43"/>
        <end position="63"/>
    </location>
</feature>
<protein>
    <submittedName>
        <fullName evidence="2">Uncharacterized protein</fullName>
    </submittedName>
</protein>
<organism evidence="2 3">
    <name type="scientific">Datura stramonium</name>
    <name type="common">Jimsonweed</name>
    <name type="synonym">Common thornapple</name>
    <dbReference type="NCBI Taxonomy" id="4076"/>
    <lineage>
        <taxon>Eukaryota</taxon>
        <taxon>Viridiplantae</taxon>
        <taxon>Streptophyta</taxon>
        <taxon>Embryophyta</taxon>
        <taxon>Tracheophyta</taxon>
        <taxon>Spermatophyta</taxon>
        <taxon>Magnoliopsida</taxon>
        <taxon>eudicotyledons</taxon>
        <taxon>Gunneridae</taxon>
        <taxon>Pentapetalae</taxon>
        <taxon>asterids</taxon>
        <taxon>lamiids</taxon>
        <taxon>Solanales</taxon>
        <taxon>Solanaceae</taxon>
        <taxon>Solanoideae</taxon>
        <taxon>Datureae</taxon>
        <taxon>Datura</taxon>
    </lineage>
</organism>
<keyword evidence="3" id="KW-1185">Reference proteome</keyword>